<reference evidence="4 5" key="1">
    <citation type="journal article" date="2013" name="Genome Announc.">
        <title>Genome sequence of 'Candidatus Methanomassiliicoccus intestinalis' Issoire-Mx1, a third thermoplasmatales-related methanogenic archaeon from human feces.</title>
        <authorList>
            <person name="Borrel G."/>
            <person name="Harris H.M."/>
            <person name="Parisot N."/>
            <person name="Gaci N."/>
            <person name="Tottey W."/>
            <person name="Mihajlovski A."/>
            <person name="Deane J."/>
            <person name="Gribaldo S."/>
            <person name="Bardot O."/>
            <person name="Peyretaillade E."/>
            <person name="Peyret P."/>
            <person name="O'Toole P.W."/>
            <person name="Brugere J.F."/>
        </authorList>
    </citation>
    <scope>NUCLEOTIDE SEQUENCE [LARGE SCALE GENOMIC DNA]</scope>
    <source>
        <strain evidence="4 5">Issoire-Mx1</strain>
    </source>
</reference>
<keyword evidence="2" id="KW-0067">ATP-binding</keyword>
<dbReference type="EMBL" id="CP005934">
    <property type="protein sequence ID" value="AGN25618.1"/>
    <property type="molecule type" value="Genomic_DNA"/>
</dbReference>
<dbReference type="InterPro" id="IPR014729">
    <property type="entry name" value="Rossmann-like_a/b/a_fold"/>
</dbReference>
<dbReference type="STRING" id="1295009.MMINT_02160"/>
<accession>R9T8E2</accession>
<keyword evidence="1" id="KW-0547">Nucleotide-binding</keyword>
<dbReference type="GO" id="GO:0004810">
    <property type="term" value="F:CCA tRNA nucleotidyltransferase activity"/>
    <property type="evidence" value="ECO:0007669"/>
    <property type="project" value="InterPro"/>
</dbReference>
<dbReference type="HOGENOM" id="CLU_037952_0_0_2"/>
<dbReference type="OrthoDB" id="372227at2157"/>
<organism evidence="4 5">
    <name type="scientific">Methanomassiliicoccus intestinalis (strain Issoire-Mx1)</name>
    <dbReference type="NCBI Taxonomy" id="1295009"/>
    <lineage>
        <taxon>Archaea</taxon>
        <taxon>Methanobacteriati</taxon>
        <taxon>Thermoplasmatota</taxon>
        <taxon>Thermoplasmata</taxon>
        <taxon>Methanomassiliicoccales</taxon>
        <taxon>Methanomassiliicoccaceae</taxon>
        <taxon>Methanomassiliicoccus</taxon>
    </lineage>
</organism>
<dbReference type="Gene3D" id="3.40.50.620">
    <property type="entry name" value="HUPs"/>
    <property type="match status" value="1"/>
</dbReference>
<gene>
    <name evidence="4" type="ORF">MMINT_02160</name>
</gene>
<evidence type="ECO:0000256" key="2">
    <source>
        <dbReference type="ARBA" id="ARBA00022840"/>
    </source>
</evidence>
<dbReference type="Proteomes" id="UP000014070">
    <property type="component" value="Chromosome"/>
</dbReference>
<dbReference type="GO" id="GO:0005524">
    <property type="term" value="F:ATP binding"/>
    <property type="evidence" value="ECO:0007669"/>
    <property type="project" value="UniProtKB-KW"/>
</dbReference>
<dbReference type="InParanoid" id="R9T8E2"/>
<dbReference type="GO" id="GO:0052837">
    <property type="term" value="P:thiazole biosynthetic process"/>
    <property type="evidence" value="ECO:0007669"/>
    <property type="project" value="TreeGrafter"/>
</dbReference>
<sequence>MKTVCLLSGGIDSPVAAYMAGKNGCEVVLLHMDNRPYSDDSNYEKAFDLKKRLEEELGGSIPLYVAPHGISQESIKNKCKGNLQCVMCKRIMLRVAKSLAQKTGADFISTGESLGQVASQTLQNIAAEEYKLEFPVVRPLIGLDKLEIESIAKTIGTYEISIRKGVPCTIVPFRPATMTSVDLIIEQENLLDIADVVEKSADSIKLYE</sequence>
<evidence type="ECO:0000259" key="3">
    <source>
        <dbReference type="Pfam" id="PF02568"/>
    </source>
</evidence>
<evidence type="ECO:0000256" key="1">
    <source>
        <dbReference type="ARBA" id="ARBA00022741"/>
    </source>
</evidence>
<dbReference type="PANTHER" id="PTHR43209">
    <property type="entry name" value="TRNA SULFURTRANSFERASE"/>
    <property type="match status" value="1"/>
</dbReference>
<evidence type="ECO:0000313" key="5">
    <source>
        <dbReference type="Proteomes" id="UP000014070"/>
    </source>
</evidence>
<feature type="domain" description="Thil AANH" evidence="3">
    <location>
        <begin position="2"/>
        <end position="191"/>
    </location>
</feature>
<dbReference type="AlphaFoldDB" id="R9T8E2"/>
<dbReference type="PANTHER" id="PTHR43209:SF1">
    <property type="entry name" value="TRNA SULFURTRANSFERASE"/>
    <property type="match status" value="1"/>
</dbReference>
<evidence type="ECO:0000313" key="4">
    <source>
        <dbReference type="EMBL" id="AGN25618.1"/>
    </source>
</evidence>
<dbReference type="KEGG" id="mer:MMINT_02160"/>
<dbReference type="RefSeq" id="WP_020448143.1">
    <property type="nucleotide sequence ID" value="NC_021353.1"/>
</dbReference>
<proteinExistence type="predicted"/>
<name>R9T8E2_METII</name>
<dbReference type="GO" id="GO:0002937">
    <property type="term" value="P:tRNA 4-thiouridine biosynthesis"/>
    <property type="evidence" value="ECO:0007669"/>
    <property type="project" value="TreeGrafter"/>
</dbReference>
<dbReference type="GeneID" id="41322654"/>
<dbReference type="InterPro" id="IPR050102">
    <property type="entry name" value="tRNA_sulfurtransferase_ThiI"/>
</dbReference>
<protein>
    <recommendedName>
        <fullName evidence="3">Thil AANH domain-containing protein</fullName>
    </recommendedName>
</protein>
<keyword evidence="5" id="KW-1185">Reference proteome</keyword>
<dbReference type="InterPro" id="IPR020536">
    <property type="entry name" value="ThiI_AANH"/>
</dbReference>
<dbReference type="SUPFAM" id="SSF52402">
    <property type="entry name" value="Adenine nucleotide alpha hydrolases-like"/>
    <property type="match status" value="1"/>
</dbReference>
<dbReference type="Pfam" id="PF02568">
    <property type="entry name" value="ThiI"/>
    <property type="match status" value="1"/>
</dbReference>
<dbReference type="GO" id="GO:0005829">
    <property type="term" value="C:cytosol"/>
    <property type="evidence" value="ECO:0007669"/>
    <property type="project" value="TreeGrafter"/>
</dbReference>